<proteinExistence type="predicted"/>
<dbReference type="PANTHER" id="PTHR37331:SF1">
    <property type="entry name" value="YALI0F11671P"/>
    <property type="match status" value="1"/>
</dbReference>
<gene>
    <name evidence="1" type="ORF">J3Q64DRAFT_1152218</name>
</gene>
<reference evidence="1 2" key="1">
    <citation type="submission" date="2024-04" db="EMBL/GenBank/DDBJ databases">
        <title>Symmetric and asymmetric DNA N6-adenine methylation regulates different biological responses in Mucorales.</title>
        <authorList>
            <consortium name="Lawrence Berkeley National Laboratory"/>
            <person name="Lax C."/>
            <person name="Mondo S.J."/>
            <person name="Osorio-Concepcion M."/>
            <person name="Muszewska A."/>
            <person name="Corrochano-Luque M."/>
            <person name="Gutierrez G."/>
            <person name="Riley R."/>
            <person name="Lipzen A."/>
            <person name="Guo J."/>
            <person name="Hundley H."/>
            <person name="Amirebrahimi M."/>
            <person name="Ng V."/>
            <person name="Lorenzo-Gutierrez D."/>
            <person name="Binder U."/>
            <person name="Yang J."/>
            <person name="Song Y."/>
            <person name="Canovas D."/>
            <person name="Navarro E."/>
            <person name="Freitag M."/>
            <person name="Gabaldon T."/>
            <person name="Grigoriev I.V."/>
            <person name="Corrochano L.M."/>
            <person name="Nicolas F.E."/>
            <person name="Garre V."/>
        </authorList>
    </citation>
    <scope>NUCLEOTIDE SEQUENCE [LARGE SCALE GENOMIC DNA]</scope>
    <source>
        <strain evidence="1 2">L51</strain>
    </source>
</reference>
<accession>A0ABR3AVW4</accession>
<comment type="caution">
    <text evidence="1">The sequence shown here is derived from an EMBL/GenBank/DDBJ whole genome shotgun (WGS) entry which is preliminary data.</text>
</comment>
<protein>
    <submittedName>
        <fullName evidence="1">Uncharacterized protein</fullName>
    </submittedName>
</protein>
<name>A0ABR3AVW4_PHYBL</name>
<evidence type="ECO:0000313" key="1">
    <source>
        <dbReference type="EMBL" id="KAL0082917.1"/>
    </source>
</evidence>
<dbReference type="Proteomes" id="UP001448207">
    <property type="component" value="Unassembled WGS sequence"/>
</dbReference>
<evidence type="ECO:0000313" key="2">
    <source>
        <dbReference type="Proteomes" id="UP001448207"/>
    </source>
</evidence>
<sequence>MLKDNIHNINDNALKGLAEWQKEGWLHVADERNPPPWGRIPFPEDIIGSVLIKDGVIQPNTFEAMPTHRLVTSCGIFKLSEPLFQCLLKESKKKAQA</sequence>
<organism evidence="1 2">
    <name type="scientific">Phycomyces blakesleeanus</name>
    <dbReference type="NCBI Taxonomy" id="4837"/>
    <lineage>
        <taxon>Eukaryota</taxon>
        <taxon>Fungi</taxon>
        <taxon>Fungi incertae sedis</taxon>
        <taxon>Mucoromycota</taxon>
        <taxon>Mucoromycotina</taxon>
        <taxon>Mucoromycetes</taxon>
        <taxon>Mucorales</taxon>
        <taxon>Phycomycetaceae</taxon>
        <taxon>Phycomyces</taxon>
    </lineage>
</organism>
<dbReference type="PANTHER" id="PTHR37331">
    <property type="entry name" value="YALI0F11671P"/>
    <property type="match status" value="1"/>
</dbReference>
<dbReference type="EMBL" id="JBCLYO010000014">
    <property type="protein sequence ID" value="KAL0082917.1"/>
    <property type="molecule type" value="Genomic_DNA"/>
</dbReference>
<keyword evidence="2" id="KW-1185">Reference proteome</keyword>